<keyword evidence="3" id="KW-1185">Reference proteome</keyword>
<evidence type="ECO:0000313" key="3">
    <source>
        <dbReference type="Proteomes" id="UP000604046"/>
    </source>
</evidence>
<dbReference type="EMBL" id="CAJNDS010001021">
    <property type="protein sequence ID" value="CAE7244259.1"/>
    <property type="molecule type" value="Genomic_DNA"/>
</dbReference>
<protein>
    <submittedName>
        <fullName evidence="2">Spag6 protein</fullName>
    </submittedName>
</protein>
<name>A0A812LNU0_9DINO</name>
<dbReference type="AlphaFoldDB" id="A0A812LNU0"/>
<proteinExistence type="predicted"/>
<dbReference type="OrthoDB" id="7537227at2759"/>
<accession>A0A812LNU0</accession>
<sequence length="352" mass="37778">VLTLAADWDGPNILGSEEFLSLKAGEQVKVNELSPGGAFLHGSVVGARSLTRSGWFGGPGCEAVKSVSIGVPLGNGSDEELPLRGGGKAGSGGGFNGQSGSLQDEVEAYVERNCVDVPAATRLRELPPELQAELIKSDMTKSIRNPSAALLSRINHLVKEAQFNEPPPQVVSRAEVPVIRGSAGLRTQPVERSRSPPRMRPSVASQAHTPYQPRLGEAGSWMTQRGASLDEVESFISRHGLDLSAAETLRALPPEEQETIVTTDLTNARNPSAVVLSRIERIHKEEGHRQQVEEYLHRYNVDEEASAMLRALPVDRQQVIIASEMTNANNSSSELGGAHLADPGNRGLLLYP</sequence>
<gene>
    <name evidence="2" type="primary">Spag6</name>
    <name evidence="2" type="ORF">SNAT2548_LOCUS11402</name>
</gene>
<dbReference type="Proteomes" id="UP000604046">
    <property type="component" value="Unassembled WGS sequence"/>
</dbReference>
<comment type="caution">
    <text evidence="2">The sequence shown here is derived from an EMBL/GenBank/DDBJ whole genome shotgun (WGS) entry which is preliminary data.</text>
</comment>
<evidence type="ECO:0000313" key="2">
    <source>
        <dbReference type="EMBL" id="CAE7244259.1"/>
    </source>
</evidence>
<reference evidence="2" key="1">
    <citation type="submission" date="2021-02" db="EMBL/GenBank/DDBJ databases">
        <authorList>
            <person name="Dougan E. K."/>
            <person name="Rhodes N."/>
            <person name="Thang M."/>
            <person name="Chan C."/>
        </authorList>
    </citation>
    <scope>NUCLEOTIDE SEQUENCE</scope>
</reference>
<evidence type="ECO:0000256" key="1">
    <source>
        <dbReference type="SAM" id="MobiDB-lite"/>
    </source>
</evidence>
<feature type="non-terminal residue" evidence="2">
    <location>
        <position position="352"/>
    </location>
</feature>
<feature type="region of interest" description="Disordered" evidence="1">
    <location>
        <begin position="182"/>
        <end position="219"/>
    </location>
</feature>
<organism evidence="2 3">
    <name type="scientific">Symbiodinium natans</name>
    <dbReference type="NCBI Taxonomy" id="878477"/>
    <lineage>
        <taxon>Eukaryota</taxon>
        <taxon>Sar</taxon>
        <taxon>Alveolata</taxon>
        <taxon>Dinophyceae</taxon>
        <taxon>Suessiales</taxon>
        <taxon>Symbiodiniaceae</taxon>
        <taxon>Symbiodinium</taxon>
    </lineage>
</organism>